<proteinExistence type="predicted"/>
<sequence>MVGLIFLSKAMKLNTNCTFLDMITQSMMRSL</sequence>
<dbReference type="EMBL" id="GBRH01159186">
    <property type="protein sequence ID" value="JAE38710.1"/>
    <property type="molecule type" value="Transcribed_RNA"/>
</dbReference>
<evidence type="ECO:0000313" key="1">
    <source>
        <dbReference type="EMBL" id="JAE38710.1"/>
    </source>
</evidence>
<reference evidence="1" key="1">
    <citation type="submission" date="2014-09" db="EMBL/GenBank/DDBJ databases">
        <authorList>
            <person name="Magalhaes I.L.F."/>
            <person name="Oliveira U."/>
            <person name="Santos F.R."/>
            <person name="Vidigal T.H.D.A."/>
            <person name="Brescovit A.D."/>
            <person name="Santos A.J."/>
        </authorList>
    </citation>
    <scope>NUCLEOTIDE SEQUENCE</scope>
    <source>
        <tissue evidence="1">Shoot tissue taken approximately 20 cm above the soil surface</tissue>
    </source>
</reference>
<name>A0A0A9HNL0_ARUDO</name>
<protein>
    <submittedName>
        <fullName evidence="1">Uncharacterized protein</fullName>
    </submittedName>
</protein>
<accession>A0A0A9HNL0</accession>
<organism evidence="1">
    <name type="scientific">Arundo donax</name>
    <name type="common">Giant reed</name>
    <name type="synonym">Donax arundinaceus</name>
    <dbReference type="NCBI Taxonomy" id="35708"/>
    <lineage>
        <taxon>Eukaryota</taxon>
        <taxon>Viridiplantae</taxon>
        <taxon>Streptophyta</taxon>
        <taxon>Embryophyta</taxon>
        <taxon>Tracheophyta</taxon>
        <taxon>Spermatophyta</taxon>
        <taxon>Magnoliopsida</taxon>
        <taxon>Liliopsida</taxon>
        <taxon>Poales</taxon>
        <taxon>Poaceae</taxon>
        <taxon>PACMAD clade</taxon>
        <taxon>Arundinoideae</taxon>
        <taxon>Arundineae</taxon>
        <taxon>Arundo</taxon>
    </lineage>
</organism>
<dbReference type="AlphaFoldDB" id="A0A0A9HNL0"/>
<reference evidence="1" key="2">
    <citation type="journal article" date="2015" name="Data Brief">
        <title>Shoot transcriptome of the giant reed, Arundo donax.</title>
        <authorList>
            <person name="Barrero R.A."/>
            <person name="Guerrero F.D."/>
            <person name="Moolhuijzen P."/>
            <person name="Goolsby J.A."/>
            <person name="Tidwell J."/>
            <person name="Bellgard S.E."/>
            <person name="Bellgard M.I."/>
        </authorList>
    </citation>
    <scope>NUCLEOTIDE SEQUENCE</scope>
    <source>
        <tissue evidence="1">Shoot tissue taken approximately 20 cm above the soil surface</tissue>
    </source>
</reference>